<reference evidence="4 5" key="2">
    <citation type="submission" date="2017-04" db="EMBL/GenBank/DDBJ databases">
        <title>CpG methylation of centromeres and impact of large insertions on vertebrate speciation.</title>
        <authorList>
            <person name="Ichikawa K."/>
            <person name="Yoshimura J."/>
            <person name="Morishita S."/>
        </authorList>
    </citation>
    <scope>NUCLEOTIDE SEQUENCE</scope>
    <source>
        <strain evidence="4 5">HNI</strain>
    </source>
</reference>
<dbReference type="FunFam" id="2.60.40.10:FF:001115">
    <property type="entry name" value="Titin b"/>
    <property type="match status" value="1"/>
</dbReference>
<dbReference type="InterPro" id="IPR013098">
    <property type="entry name" value="Ig_I-set"/>
</dbReference>
<organism evidence="4 5">
    <name type="scientific">Oryzias latipes</name>
    <name type="common">Japanese rice fish</name>
    <name type="synonym">Japanese killifish</name>
    <dbReference type="NCBI Taxonomy" id="8090"/>
    <lineage>
        <taxon>Eukaryota</taxon>
        <taxon>Metazoa</taxon>
        <taxon>Chordata</taxon>
        <taxon>Craniata</taxon>
        <taxon>Vertebrata</taxon>
        <taxon>Euteleostomi</taxon>
        <taxon>Actinopterygii</taxon>
        <taxon>Neopterygii</taxon>
        <taxon>Teleostei</taxon>
        <taxon>Neoteleostei</taxon>
        <taxon>Acanthomorphata</taxon>
        <taxon>Ovalentaria</taxon>
        <taxon>Atherinomorphae</taxon>
        <taxon>Beloniformes</taxon>
        <taxon>Adrianichthyidae</taxon>
        <taxon>Oryziinae</taxon>
        <taxon>Oryzias</taxon>
    </lineage>
</organism>
<dbReference type="SMART" id="SM00408">
    <property type="entry name" value="IGc2"/>
    <property type="match status" value="2"/>
</dbReference>
<dbReference type="AlphaFoldDB" id="A0A3P9KQK5"/>
<evidence type="ECO:0000313" key="5">
    <source>
        <dbReference type="Proteomes" id="UP000265180"/>
    </source>
</evidence>
<dbReference type="FunFam" id="2.60.40.10:FF:000031">
    <property type="entry name" value="Myosin-binding protein C, slow type"/>
    <property type="match status" value="1"/>
</dbReference>
<dbReference type="SUPFAM" id="SSF48726">
    <property type="entry name" value="Immunoglobulin"/>
    <property type="match status" value="2"/>
</dbReference>
<dbReference type="Proteomes" id="UP000265180">
    <property type="component" value="Chromosome 21"/>
</dbReference>
<dbReference type="SUPFAM" id="SSF49265">
    <property type="entry name" value="Fibronectin type III"/>
    <property type="match status" value="1"/>
</dbReference>
<dbReference type="Pfam" id="PF07679">
    <property type="entry name" value="I-set"/>
    <property type="match status" value="2"/>
</dbReference>
<name>A0A3P9KQK5_ORYLA</name>
<evidence type="ECO:0000259" key="3">
    <source>
        <dbReference type="PROSITE" id="PS50835"/>
    </source>
</evidence>
<reference evidence="4" key="3">
    <citation type="submission" date="2025-08" db="UniProtKB">
        <authorList>
            <consortium name="Ensembl"/>
        </authorList>
    </citation>
    <scope>IDENTIFICATION</scope>
    <source>
        <strain evidence="4">HNI</strain>
    </source>
</reference>
<dbReference type="InterPro" id="IPR003599">
    <property type="entry name" value="Ig_sub"/>
</dbReference>
<dbReference type="InterPro" id="IPR013783">
    <property type="entry name" value="Ig-like_fold"/>
</dbReference>
<accession>A0A3P9KQK5</accession>
<dbReference type="Gene3D" id="2.60.40.10">
    <property type="entry name" value="Immunoglobulins"/>
    <property type="match status" value="2"/>
</dbReference>
<proteinExistence type="predicted"/>
<dbReference type="InterPro" id="IPR003598">
    <property type="entry name" value="Ig_sub2"/>
</dbReference>
<evidence type="ECO:0000256" key="1">
    <source>
        <dbReference type="ARBA" id="ARBA00022737"/>
    </source>
</evidence>
<dbReference type="Ensembl" id="ENSORLT00020017506.1">
    <property type="protein sequence ID" value="ENSORLP00020010780.1"/>
    <property type="gene ID" value="ENSORLG00020011691.1"/>
</dbReference>
<feature type="domain" description="Ig-like" evidence="3">
    <location>
        <begin position="119"/>
        <end position="208"/>
    </location>
</feature>
<evidence type="ECO:0000313" key="4">
    <source>
        <dbReference type="Ensembl" id="ENSORLP00020010780.1"/>
    </source>
</evidence>
<keyword evidence="1" id="KW-0677">Repeat</keyword>
<reference key="1">
    <citation type="journal article" date="2007" name="Nature">
        <title>The medaka draft genome and insights into vertebrate genome evolution.</title>
        <authorList>
            <person name="Kasahara M."/>
            <person name="Naruse K."/>
            <person name="Sasaki S."/>
            <person name="Nakatani Y."/>
            <person name="Qu W."/>
            <person name="Ahsan B."/>
            <person name="Yamada T."/>
            <person name="Nagayasu Y."/>
            <person name="Doi K."/>
            <person name="Kasai Y."/>
            <person name="Jindo T."/>
            <person name="Kobayashi D."/>
            <person name="Shimada A."/>
            <person name="Toyoda A."/>
            <person name="Kuroki Y."/>
            <person name="Fujiyama A."/>
            <person name="Sasaki T."/>
            <person name="Shimizu A."/>
            <person name="Asakawa S."/>
            <person name="Shimizu N."/>
            <person name="Hashimoto S."/>
            <person name="Yang J."/>
            <person name="Lee Y."/>
            <person name="Matsushima K."/>
            <person name="Sugano S."/>
            <person name="Sakaizumi M."/>
            <person name="Narita T."/>
            <person name="Ohishi K."/>
            <person name="Haga S."/>
            <person name="Ohta F."/>
            <person name="Nomoto H."/>
            <person name="Nogata K."/>
            <person name="Morishita T."/>
            <person name="Endo T."/>
            <person name="Shin-I T."/>
            <person name="Takeda H."/>
            <person name="Morishita S."/>
            <person name="Kohara Y."/>
        </authorList>
    </citation>
    <scope>NUCLEOTIDE SEQUENCE [LARGE SCALE GENOMIC DNA]</scope>
    <source>
        <strain>Hd-rR</strain>
    </source>
</reference>
<evidence type="ECO:0000256" key="2">
    <source>
        <dbReference type="ARBA" id="ARBA00023319"/>
    </source>
</evidence>
<dbReference type="SMART" id="SM00409">
    <property type="entry name" value="IG"/>
    <property type="match status" value="2"/>
</dbReference>
<dbReference type="InterPro" id="IPR007110">
    <property type="entry name" value="Ig-like_dom"/>
</dbReference>
<dbReference type="CDD" id="cd00063">
    <property type="entry name" value="FN3"/>
    <property type="match status" value="1"/>
</dbReference>
<dbReference type="InterPro" id="IPR036116">
    <property type="entry name" value="FN3_sf"/>
</dbReference>
<dbReference type="PROSITE" id="PS50835">
    <property type="entry name" value="IG_LIKE"/>
    <property type="match status" value="1"/>
</dbReference>
<dbReference type="PANTHER" id="PTHR14340:SF13">
    <property type="entry name" value="TITIN"/>
    <property type="match status" value="1"/>
</dbReference>
<reference evidence="4" key="4">
    <citation type="submission" date="2025-09" db="UniProtKB">
        <authorList>
            <consortium name="Ensembl"/>
        </authorList>
    </citation>
    <scope>IDENTIFICATION</scope>
    <source>
        <strain evidence="4">HNI</strain>
    </source>
</reference>
<sequence>MLVSWGKPASDGGSPVIGYHIECKDQSSILWTKMRKTLIVKDGSSFTLKVPFRGKPIPNVTWAKPDIDLRVRAVIDTTDTFTSITLEKATRSDSGKYTVTLSTRLTVVQHPVTEETMRPMFKRLLANTECTEGESVRFELKVSGVPSPTLKWEKDGYPLQFGPKVVVIKEDVDYHVLHIRETLLEDSGVYKVTATNSAGSATCQATLKVDLGSSRPTRQCAEPFFLNDL</sequence>
<protein>
    <recommendedName>
        <fullName evidence="3">Ig-like domain-containing protein</fullName>
    </recommendedName>
</protein>
<dbReference type="InterPro" id="IPR003961">
    <property type="entry name" value="FN3_dom"/>
</dbReference>
<keyword evidence="2" id="KW-0393">Immunoglobulin domain</keyword>
<dbReference type="InterPro" id="IPR036179">
    <property type="entry name" value="Ig-like_dom_sf"/>
</dbReference>
<dbReference type="PANTHER" id="PTHR14340">
    <property type="entry name" value="MICROFIBRIL-ASSOCIATED GLYCOPROTEIN 3"/>
    <property type="match status" value="1"/>
</dbReference>